<comment type="caution">
    <text evidence="2">The sequence shown here is derived from an EMBL/GenBank/DDBJ whole genome shotgun (WGS) entry which is preliminary data.</text>
</comment>
<keyword evidence="1" id="KW-1133">Transmembrane helix</keyword>
<dbReference type="PANTHER" id="PTHR41309">
    <property type="entry name" value="MEMBRANE PROTEIN-RELATED"/>
    <property type="match status" value="1"/>
</dbReference>
<feature type="transmembrane region" description="Helical" evidence="1">
    <location>
        <begin position="189"/>
        <end position="207"/>
    </location>
</feature>
<protein>
    <submittedName>
        <fullName evidence="2">ABC-2 transporter permease</fullName>
    </submittedName>
</protein>
<dbReference type="PANTHER" id="PTHR41309:SF2">
    <property type="entry name" value="MEMBRANE PROTEIN"/>
    <property type="match status" value="1"/>
</dbReference>
<feature type="transmembrane region" description="Helical" evidence="1">
    <location>
        <begin position="147"/>
        <end position="169"/>
    </location>
</feature>
<dbReference type="EMBL" id="JAIQUM010000002">
    <property type="protein sequence ID" value="MBZ5748973.1"/>
    <property type="molecule type" value="Genomic_DNA"/>
</dbReference>
<keyword evidence="1" id="KW-0812">Transmembrane</keyword>
<name>A0ABS7UKX4_9BACI</name>
<accession>A0ABS7UKX4</accession>
<dbReference type="RefSeq" id="WP_224136308.1">
    <property type="nucleotide sequence ID" value="NZ_JAIQUM010000002.1"/>
</dbReference>
<feature type="transmembrane region" description="Helical" evidence="1">
    <location>
        <begin position="121"/>
        <end position="140"/>
    </location>
</feature>
<proteinExistence type="predicted"/>
<evidence type="ECO:0000313" key="3">
    <source>
        <dbReference type="Proteomes" id="UP001165287"/>
    </source>
</evidence>
<dbReference type="Proteomes" id="UP001165287">
    <property type="component" value="Unassembled WGS sequence"/>
</dbReference>
<organism evidence="2 3">
    <name type="scientific">Metabacillus rhizolycopersici</name>
    <dbReference type="NCBI Taxonomy" id="2875709"/>
    <lineage>
        <taxon>Bacteria</taxon>
        <taxon>Bacillati</taxon>
        <taxon>Bacillota</taxon>
        <taxon>Bacilli</taxon>
        <taxon>Bacillales</taxon>
        <taxon>Bacillaceae</taxon>
        <taxon>Metabacillus</taxon>
    </lineage>
</organism>
<evidence type="ECO:0000313" key="2">
    <source>
        <dbReference type="EMBL" id="MBZ5748973.1"/>
    </source>
</evidence>
<feature type="transmembrane region" description="Helical" evidence="1">
    <location>
        <begin position="88"/>
        <end position="109"/>
    </location>
</feature>
<feature type="transmembrane region" description="Helical" evidence="1">
    <location>
        <begin position="37"/>
        <end position="56"/>
    </location>
</feature>
<keyword evidence="3" id="KW-1185">Reference proteome</keyword>
<feature type="transmembrane region" description="Helical" evidence="1">
    <location>
        <begin position="15"/>
        <end position="31"/>
    </location>
</feature>
<evidence type="ECO:0000256" key="1">
    <source>
        <dbReference type="SAM" id="Phobius"/>
    </source>
</evidence>
<gene>
    <name evidence="2" type="ORF">K9V48_01570</name>
</gene>
<dbReference type="InterPro" id="IPR025699">
    <property type="entry name" value="ABC2_memb-like"/>
</dbReference>
<dbReference type="Pfam" id="PF13346">
    <property type="entry name" value="ABC2_membrane_5"/>
    <property type="match status" value="1"/>
</dbReference>
<sequence>MQALIKKDLLTQQKIVYLSCLIWFIPLTNFFTDGMPFKHVLLMTFLAFSLVFSSNFNTKTTEERQAIFINSLPVTRRQVVLAKYFTGLIWYGISAVFVTFYVLLFHLFAPFPSRMIYLEEYVISLSIMYILLSIFYPLIYAIGYTSALFLTGAILVSVLMAFQIILNLAENPRFPSVNDFLATLSQNQWMIAGILALVAIIITTISYQASVKIYNKADL</sequence>
<reference evidence="2" key="1">
    <citation type="submission" date="2024-05" db="EMBL/GenBank/DDBJ databases">
        <title>Metabacillus sp. nov., isolated from the rhizosphere soil of tomato plants.</title>
        <authorList>
            <person name="Ma R."/>
        </authorList>
    </citation>
    <scope>NUCLEOTIDE SEQUENCE</scope>
    <source>
        <strain evidence="2">DBTR6</strain>
    </source>
</reference>
<keyword evidence="1" id="KW-0472">Membrane</keyword>